<comment type="caution">
    <text evidence="2">The sequence shown here is derived from an EMBL/GenBank/DDBJ whole genome shotgun (WGS) entry which is preliminary data.</text>
</comment>
<accession>A0A1F7WEC1</accession>
<evidence type="ECO:0000256" key="1">
    <source>
        <dbReference type="SAM" id="Phobius"/>
    </source>
</evidence>
<feature type="transmembrane region" description="Helical" evidence="1">
    <location>
        <begin position="6"/>
        <end position="26"/>
    </location>
</feature>
<dbReference type="EMBL" id="MGFG01000021">
    <property type="protein sequence ID" value="OGM00907.1"/>
    <property type="molecule type" value="Genomic_DNA"/>
</dbReference>
<evidence type="ECO:0000313" key="3">
    <source>
        <dbReference type="Proteomes" id="UP000176988"/>
    </source>
</evidence>
<name>A0A1F7WEC1_9BACT</name>
<keyword evidence="1" id="KW-0812">Transmembrane</keyword>
<sequence>MNVRRLAVALAFVLIMVGIVVVTLFVNNRSDDDLITTALDRLMTIKSFSGGLSVDTFIDPNHFVPDSGWGSLDLPLRISGPLEVAHNDDGQLVGKARLKFFFAGTSNEMLSAEVRLSGNDQNFLQFEGVPEEIKSLLNVSELEGTWFSVGGQEISALLPWPDPVVGSNDASTAAQMDQTSDWLSPTTRLSDTVIDGRPVLHYELSVNHGGLANFLSNLSQSFGVRPALDSGLDSVRSIIDGYDVVAEGYVDRQSGDFLLLKFGLFPNDDETSMPVAVTIKFDQFNQLVTVDRPAETQPLSTILLRLMSGSAVLSGGQQ</sequence>
<dbReference type="Proteomes" id="UP000176988">
    <property type="component" value="Unassembled WGS sequence"/>
</dbReference>
<keyword evidence="1" id="KW-0472">Membrane</keyword>
<proteinExistence type="predicted"/>
<protein>
    <submittedName>
        <fullName evidence="2">Uncharacterized protein</fullName>
    </submittedName>
</protein>
<gene>
    <name evidence="2" type="ORF">A2480_00205</name>
</gene>
<keyword evidence="1" id="KW-1133">Transmembrane helix</keyword>
<dbReference type="STRING" id="1802424.A2480_00205"/>
<dbReference type="AlphaFoldDB" id="A0A1F7WEC1"/>
<evidence type="ECO:0000313" key="2">
    <source>
        <dbReference type="EMBL" id="OGM00907.1"/>
    </source>
</evidence>
<organism evidence="2 3">
    <name type="scientific">Candidatus Uhrbacteria bacterium RIFOXYC2_FULL_47_19</name>
    <dbReference type="NCBI Taxonomy" id="1802424"/>
    <lineage>
        <taxon>Bacteria</taxon>
        <taxon>Candidatus Uhriibacteriota</taxon>
    </lineage>
</organism>
<reference evidence="2 3" key="1">
    <citation type="journal article" date="2016" name="Nat. Commun.">
        <title>Thousands of microbial genomes shed light on interconnected biogeochemical processes in an aquifer system.</title>
        <authorList>
            <person name="Anantharaman K."/>
            <person name="Brown C.T."/>
            <person name="Hug L.A."/>
            <person name="Sharon I."/>
            <person name="Castelle C.J."/>
            <person name="Probst A.J."/>
            <person name="Thomas B.C."/>
            <person name="Singh A."/>
            <person name="Wilkins M.J."/>
            <person name="Karaoz U."/>
            <person name="Brodie E.L."/>
            <person name="Williams K.H."/>
            <person name="Hubbard S.S."/>
            <person name="Banfield J.F."/>
        </authorList>
    </citation>
    <scope>NUCLEOTIDE SEQUENCE [LARGE SCALE GENOMIC DNA]</scope>
</reference>